<dbReference type="RefSeq" id="XP_001306646.1">
    <property type="nucleotide sequence ID" value="XM_001306645.1"/>
</dbReference>
<evidence type="ECO:0000313" key="3">
    <source>
        <dbReference type="EMBL" id="EAX93716.1"/>
    </source>
</evidence>
<dbReference type="Proteomes" id="UP000001542">
    <property type="component" value="Unassembled WGS sequence"/>
</dbReference>
<keyword evidence="1" id="KW-0175">Coiled coil</keyword>
<reference evidence="3" key="1">
    <citation type="submission" date="2006-10" db="EMBL/GenBank/DDBJ databases">
        <authorList>
            <person name="Amadeo P."/>
            <person name="Zhao Q."/>
            <person name="Wortman J."/>
            <person name="Fraser-Liggett C."/>
            <person name="Carlton J."/>
        </authorList>
    </citation>
    <scope>NUCLEOTIDE SEQUENCE</scope>
    <source>
        <strain evidence="3">G3</strain>
    </source>
</reference>
<dbReference type="EMBL" id="DS113895">
    <property type="protein sequence ID" value="EAX93716.1"/>
    <property type="molecule type" value="Genomic_DNA"/>
</dbReference>
<dbReference type="KEGG" id="tva:4751441"/>
<dbReference type="InParanoid" id="A2FMY7"/>
<accession>A2FMY7</accession>
<dbReference type="SMR" id="A2FMY7"/>
<evidence type="ECO:0000256" key="2">
    <source>
        <dbReference type="SAM" id="MobiDB-lite"/>
    </source>
</evidence>
<gene>
    <name evidence="3" type="ORF">TVAG_354550</name>
</gene>
<protein>
    <submittedName>
        <fullName evidence="3">Uncharacterized protein</fullName>
    </submittedName>
</protein>
<feature type="compositionally biased region" description="Polar residues" evidence="2">
    <location>
        <begin position="17"/>
        <end position="37"/>
    </location>
</feature>
<evidence type="ECO:0000313" key="4">
    <source>
        <dbReference type="Proteomes" id="UP000001542"/>
    </source>
</evidence>
<sequence length="862" mass="99274">MNKLGKPALFKPVSKPSGLNSRAVSGRQEATNNSRESTNVTIELKNRFQTFAESAELFYKKHEKHAKFGNNYMVFLLNAYNSFNSLFNVLIRMCGNALSLKPGKKPGLISGAHAIQTVAIPFIKDWNNFTQFLEIFEKSCEAQFMPLIDHHLNDIIELAPSIMTQLQALRKGIISSFEETEKRLEASQAIEVSIEEICRNDINEKCFKIFGNVLNISRESVTYDADASNLMEEYQHFQVLLQQIIDQLELRDKCGELRSIKYHGSQPVQSDTQRLWQIQKQQTNDEEVQQQMIQLKLSSRPFTLNPELPLFDFIIDARSQFGPETTPHISMFFDALTECALNFKETFNNDMGKMRDEYLGKNEELLKRGEKLQDTIDKLMTDKTKLNAEIQYRQEKVNMLESAIENLGKYKHAFNKVHNIEKTEDLAEHEIMQIMKNSMKSDECQSCKDYENKLQKISQFLEVFGTENTDVMERAENASKVYKNFQEEIEKLKKERDEYKNCIQQIVACFKQTDNKETDYCRFAIQAAKNNNAYYEKKVKDTEAQYIVKSNTILEKVCEAIGIKAGTIDDLILAINKKNESNNVFLQEVEIRLCKISKTNASKTTNQETIRNALSSVENMSKTQKPVEKVEEKSDLTDIFKRIQRITGNSDNSNANEVYSKCIELLEELATLVSNAKRELRHTEQDQVQNKASLQSIYEKLSRILQIQSVDTKSMDSTQLMHQIMSSIDALFNRQQQMMSNEEISTICQEVLKDNSISQKNEPKIYLGEICYSYLIYKNSIECLIPFNNILDELFTTFDCKSSSFKPTSQQFPILRKIVSSLQDKLNSIASNRISTDVFHNLSRFISLINSFMTSLASLTME</sequence>
<feature type="coiled-coil region" evidence="1">
    <location>
        <begin position="362"/>
        <end position="389"/>
    </location>
</feature>
<proteinExistence type="predicted"/>
<dbReference type="VEuPathDB" id="TrichDB:TVAG_354550"/>
<dbReference type="AlphaFoldDB" id="A2FMY7"/>
<organism evidence="3 4">
    <name type="scientific">Trichomonas vaginalis (strain ATCC PRA-98 / G3)</name>
    <dbReference type="NCBI Taxonomy" id="412133"/>
    <lineage>
        <taxon>Eukaryota</taxon>
        <taxon>Metamonada</taxon>
        <taxon>Parabasalia</taxon>
        <taxon>Trichomonadida</taxon>
        <taxon>Trichomonadidae</taxon>
        <taxon>Trichomonas</taxon>
    </lineage>
</organism>
<dbReference type="VEuPathDB" id="TrichDB:TVAGG3_0833280"/>
<name>A2FMY7_TRIV3</name>
<feature type="region of interest" description="Disordered" evidence="2">
    <location>
        <begin position="11"/>
        <end position="37"/>
    </location>
</feature>
<keyword evidence="4" id="KW-1185">Reference proteome</keyword>
<evidence type="ECO:0000256" key="1">
    <source>
        <dbReference type="SAM" id="Coils"/>
    </source>
</evidence>
<feature type="coiled-coil region" evidence="1">
    <location>
        <begin position="468"/>
        <end position="545"/>
    </location>
</feature>
<reference evidence="3" key="2">
    <citation type="journal article" date="2007" name="Science">
        <title>Draft genome sequence of the sexually transmitted pathogen Trichomonas vaginalis.</title>
        <authorList>
            <person name="Carlton J.M."/>
            <person name="Hirt R.P."/>
            <person name="Silva J.C."/>
            <person name="Delcher A.L."/>
            <person name="Schatz M."/>
            <person name="Zhao Q."/>
            <person name="Wortman J.R."/>
            <person name="Bidwell S.L."/>
            <person name="Alsmark U.C.M."/>
            <person name="Besteiro S."/>
            <person name="Sicheritz-Ponten T."/>
            <person name="Noel C.J."/>
            <person name="Dacks J.B."/>
            <person name="Foster P.G."/>
            <person name="Simillion C."/>
            <person name="Van de Peer Y."/>
            <person name="Miranda-Saavedra D."/>
            <person name="Barton G.J."/>
            <person name="Westrop G.D."/>
            <person name="Mueller S."/>
            <person name="Dessi D."/>
            <person name="Fiori P.L."/>
            <person name="Ren Q."/>
            <person name="Paulsen I."/>
            <person name="Zhang H."/>
            <person name="Bastida-Corcuera F.D."/>
            <person name="Simoes-Barbosa A."/>
            <person name="Brown M.T."/>
            <person name="Hayes R.D."/>
            <person name="Mukherjee M."/>
            <person name="Okumura C.Y."/>
            <person name="Schneider R."/>
            <person name="Smith A.J."/>
            <person name="Vanacova S."/>
            <person name="Villalvazo M."/>
            <person name="Haas B.J."/>
            <person name="Pertea M."/>
            <person name="Feldblyum T.V."/>
            <person name="Utterback T.R."/>
            <person name="Shu C.L."/>
            <person name="Osoegawa K."/>
            <person name="de Jong P.J."/>
            <person name="Hrdy I."/>
            <person name="Horvathova L."/>
            <person name="Zubacova Z."/>
            <person name="Dolezal P."/>
            <person name="Malik S.B."/>
            <person name="Logsdon J.M. Jr."/>
            <person name="Henze K."/>
            <person name="Gupta A."/>
            <person name="Wang C.C."/>
            <person name="Dunne R.L."/>
            <person name="Upcroft J.A."/>
            <person name="Upcroft P."/>
            <person name="White O."/>
            <person name="Salzberg S.L."/>
            <person name="Tang P."/>
            <person name="Chiu C.-H."/>
            <person name="Lee Y.-S."/>
            <person name="Embley T.M."/>
            <person name="Coombs G.H."/>
            <person name="Mottram J.C."/>
            <person name="Tachezy J."/>
            <person name="Fraser-Liggett C.M."/>
            <person name="Johnson P.J."/>
        </authorList>
    </citation>
    <scope>NUCLEOTIDE SEQUENCE [LARGE SCALE GENOMIC DNA]</scope>
    <source>
        <strain evidence="3">G3</strain>
    </source>
</reference>